<dbReference type="GO" id="GO:0015078">
    <property type="term" value="F:proton transmembrane transporter activity"/>
    <property type="evidence" value="ECO:0007669"/>
    <property type="project" value="UniProtKB-UniRule"/>
</dbReference>
<comment type="similarity">
    <text evidence="8 9">Belongs to the CemA family.</text>
</comment>
<dbReference type="Pfam" id="PF03040">
    <property type="entry name" value="CemA"/>
    <property type="match status" value="1"/>
</dbReference>
<comment type="subcellular location">
    <subcellularLocation>
        <location evidence="1">Membrane</location>
        <topology evidence="1">Multi-pass membrane protein</topology>
    </subcellularLocation>
    <subcellularLocation>
        <location evidence="9">Plastid</location>
        <location evidence="9">Chloroplast inner membrane</location>
        <topology evidence="9">Multi-pass membrane protein</topology>
    </subcellularLocation>
</comment>
<dbReference type="GO" id="GO:0006813">
    <property type="term" value="P:potassium ion transport"/>
    <property type="evidence" value="ECO:0007669"/>
    <property type="project" value="UniProtKB-UniRule"/>
</dbReference>
<keyword evidence="9" id="KW-1001">Plastid inner membrane</keyword>
<keyword evidence="9" id="KW-0633">Potassium transport</keyword>
<proteinExistence type="inferred from homology"/>
<evidence type="ECO:0000256" key="9">
    <source>
        <dbReference type="HAMAP-Rule" id="MF_01308"/>
    </source>
</evidence>
<keyword evidence="6 9" id="KW-0406">Ion transport</keyword>
<comment type="catalytic activity">
    <reaction evidence="9">
        <text>K(+)(in) + H(+)(out) = K(+)(out) + H(+)(in)</text>
        <dbReference type="Rhea" id="RHEA:29467"/>
        <dbReference type="ChEBI" id="CHEBI:15378"/>
        <dbReference type="ChEBI" id="CHEBI:29103"/>
    </reaction>
</comment>
<protein>
    <recommendedName>
        <fullName evidence="9">Potassium/proton antiporter CemA</fullName>
    </recommendedName>
    <alternativeName>
        <fullName evidence="9">Chloroplast envelope membrane protein A</fullName>
        <shortName evidence="9">CemA</shortName>
    </alternativeName>
</protein>
<dbReference type="PANTHER" id="PTHR33650">
    <property type="entry name" value="CHLOROPLAST ENVELOPE MEMBRANE PROTEIN-RELATED"/>
    <property type="match status" value="1"/>
</dbReference>
<dbReference type="PANTHER" id="PTHR33650:SF2">
    <property type="entry name" value="CHLOROPLAST ENVELOPE MEMBRANE PROTEIN"/>
    <property type="match status" value="1"/>
</dbReference>
<comment type="function">
    <text evidence="9">Contributes to K(+)/H(+) antiport activity by supporting proton efflux to control proton extrusion and homeostasis in chloroplasts in a light-dependent manner to modulate photosynthesis. Prevents excessive induction of non-photochemical quenching (NPQ) under continuous-light conditions. Indirectly promotes efficient inorganic carbon uptake into chloroplasts.</text>
</comment>
<feature type="transmembrane region" description="Helical" evidence="9">
    <location>
        <begin position="189"/>
        <end position="207"/>
    </location>
</feature>
<keyword evidence="4 9" id="KW-0375">Hydrogen ion transport</keyword>
<evidence type="ECO:0000256" key="5">
    <source>
        <dbReference type="ARBA" id="ARBA00022989"/>
    </source>
</evidence>
<evidence type="ECO:0000256" key="7">
    <source>
        <dbReference type="ARBA" id="ARBA00023136"/>
    </source>
</evidence>
<keyword evidence="9" id="KW-0630">Potassium</keyword>
<evidence type="ECO:0000256" key="1">
    <source>
        <dbReference type="ARBA" id="ARBA00004141"/>
    </source>
</evidence>
<keyword evidence="9" id="KW-0050">Antiport</keyword>
<organism evidence="10">
    <name type="scientific">Koliella corcontica</name>
    <dbReference type="NCBI Taxonomy" id="155904"/>
    <lineage>
        <taxon>Eukaryota</taxon>
        <taxon>Viridiplantae</taxon>
        <taxon>Chlorophyta</taxon>
        <taxon>core chlorophytes</taxon>
        <taxon>Trebouxiophyceae</taxon>
        <taxon>Prasiolales</taxon>
        <taxon>Koliellaceae</taxon>
        <taxon>Koliella</taxon>
    </lineage>
</organism>
<feature type="transmembrane region" description="Helical" evidence="9">
    <location>
        <begin position="230"/>
        <end position="250"/>
    </location>
</feature>
<keyword evidence="2 9" id="KW-0813">Transport</keyword>
<dbReference type="EMBL" id="KM462874">
    <property type="protein sequence ID" value="AIT94470.1"/>
    <property type="molecule type" value="Genomic_DNA"/>
</dbReference>
<feature type="transmembrane region" description="Helical" evidence="9">
    <location>
        <begin position="50"/>
        <end position="77"/>
    </location>
</feature>
<keyword evidence="10" id="KW-0150">Chloroplast</keyword>
<dbReference type="AlphaFoldDB" id="A0A097KMS1"/>
<keyword evidence="3 9" id="KW-0812">Transmembrane</keyword>
<gene>
    <name evidence="9 10" type="primary">cemA</name>
</gene>
<dbReference type="GO" id="GO:0015297">
    <property type="term" value="F:antiporter activity"/>
    <property type="evidence" value="ECO:0007669"/>
    <property type="project" value="UniProtKB-KW"/>
</dbReference>
<evidence type="ECO:0000256" key="3">
    <source>
        <dbReference type="ARBA" id="ARBA00022692"/>
    </source>
</evidence>
<accession>A0A097KMS1</accession>
<keyword evidence="10" id="KW-0934">Plastid</keyword>
<reference evidence="10" key="1">
    <citation type="journal article" date="2014" name="BMC Evol. Biol.">
        <title>Chloroplast phylogenomic analysis resolves deep-level relationships within the green algal class Trebouxiophyceae.</title>
        <authorList>
            <person name="Lemieux C."/>
            <person name="Otis C."/>
            <person name="Turmel M."/>
        </authorList>
    </citation>
    <scope>NUCLEOTIDE SEQUENCE</scope>
</reference>
<dbReference type="HAMAP" id="MF_01308">
    <property type="entry name" value="CemA_PxcA"/>
    <property type="match status" value="1"/>
</dbReference>
<keyword evidence="7 9" id="KW-0472">Membrane</keyword>
<dbReference type="RefSeq" id="YP_009105794.1">
    <property type="nucleotide sequence ID" value="NC_025536.1"/>
</dbReference>
<evidence type="ECO:0000256" key="8">
    <source>
        <dbReference type="ARBA" id="ARBA00043980"/>
    </source>
</evidence>
<name>A0A097KMS1_9CHLO</name>
<geneLocation type="chloroplast" evidence="10"/>
<sequence length="270" mass="32047">MLEEEIGLIPRSIIRTFDRFLKQISPQGKELFLQEFRISRYRVQVSFKCFLILIISPLLINFILRAFVLTPIITFYWNNFSNEIFLNSYQQKRILLKMEKFEDQLFFDSLISNKSNNFDLDSEKLKKKFQQKTLVLAKESNKESIKAITNTFTDFLTLLFIVFLFRIMKVQISILKSFLLESIFGLSDTNKSFLIIILTDLLVGYHSPRGWELFLQMLLQRFGFPENQEFILMLTASVPVLLDTVFKYWIFRYLNRISPSTVATYHTMIE</sequence>
<dbReference type="GO" id="GO:0009706">
    <property type="term" value="C:chloroplast inner membrane"/>
    <property type="evidence" value="ECO:0007669"/>
    <property type="project" value="UniProtKB-SubCell"/>
</dbReference>
<evidence type="ECO:0000313" key="10">
    <source>
        <dbReference type="EMBL" id="AIT94470.1"/>
    </source>
</evidence>
<dbReference type="GeneID" id="22159856"/>
<evidence type="ECO:0000256" key="4">
    <source>
        <dbReference type="ARBA" id="ARBA00022781"/>
    </source>
</evidence>
<keyword evidence="5 9" id="KW-1133">Transmembrane helix</keyword>
<dbReference type="InterPro" id="IPR004282">
    <property type="entry name" value="CemA"/>
</dbReference>
<evidence type="ECO:0000256" key="2">
    <source>
        <dbReference type="ARBA" id="ARBA00022448"/>
    </source>
</evidence>
<evidence type="ECO:0000256" key="6">
    <source>
        <dbReference type="ARBA" id="ARBA00023065"/>
    </source>
</evidence>